<evidence type="ECO:0000313" key="3">
    <source>
        <dbReference type="EMBL" id="MCV7228761.1"/>
    </source>
</evidence>
<evidence type="ECO:0000256" key="2">
    <source>
        <dbReference type="SAM" id="SignalP"/>
    </source>
</evidence>
<sequence>MTKKFRLIASVLAAGAAAAMVLAPVAGAEDHLECSNPSGNSTICQTPGNVQLNPTTGGTTFYPQYGYPFLYGPAIDLGGLFNGGHQGGGTGGAGGGQGSGGGGGHR</sequence>
<evidence type="ECO:0008006" key="5">
    <source>
        <dbReference type="Google" id="ProtNLM"/>
    </source>
</evidence>
<protein>
    <recommendedName>
        <fullName evidence="5">Keratin associated protein</fullName>
    </recommendedName>
</protein>
<proteinExistence type="predicted"/>
<evidence type="ECO:0000256" key="1">
    <source>
        <dbReference type="SAM" id="MobiDB-lite"/>
    </source>
</evidence>
<keyword evidence="2" id="KW-0732">Signal</keyword>
<dbReference type="RefSeq" id="WP_264069944.1">
    <property type="nucleotide sequence ID" value="NZ_JACKTY010000035.1"/>
</dbReference>
<dbReference type="EMBL" id="JACKTY010000035">
    <property type="protein sequence ID" value="MCV7228761.1"/>
    <property type="molecule type" value="Genomic_DNA"/>
</dbReference>
<reference evidence="3 4" key="1">
    <citation type="journal article" date="2022" name="BMC Genomics">
        <title>Comparative genome analysis of mycobacteria focusing on tRNA and non-coding RNA.</title>
        <authorList>
            <person name="Behra P.R.K."/>
            <person name="Pettersson B.M.F."/>
            <person name="Ramesh M."/>
            <person name="Das S."/>
            <person name="Dasgupta S."/>
            <person name="Kirsebom L.A."/>
        </authorList>
    </citation>
    <scope>NUCLEOTIDE SEQUENCE [LARGE SCALE GENOMIC DNA]</scope>
    <source>
        <strain evidence="3 4">DSM 44078</strain>
    </source>
</reference>
<feature type="chain" id="PRO_5045524767" description="Keratin associated protein" evidence="2">
    <location>
        <begin position="29"/>
        <end position="106"/>
    </location>
</feature>
<comment type="caution">
    <text evidence="3">The sequence shown here is derived from an EMBL/GenBank/DDBJ whole genome shotgun (WGS) entry which is preliminary data.</text>
</comment>
<keyword evidence="4" id="KW-1185">Reference proteome</keyword>
<feature type="signal peptide" evidence="2">
    <location>
        <begin position="1"/>
        <end position="28"/>
    </location>
</feature>
<feature type="region of interest" description="Disordered" evidence="1">
    <location>
        <begin position="86"/>
        <end position="106"/>
    </location>
</feature>
<accession>A0ABT3CH55</accession>
<dbReference type="Proteomes" id="UP001526201">
    <property type="component" value="Unassembled WGS sequence"/>
</dbReference>
<name>A0ABT3CH55_9MYCO</name>
<gene>
    <name evidence="3" type="ORF">H7J73_22350</name>
</gene>
<organism evidence="3 4">
    <name type="scientific">Mycolicibacterium komossense</name>
    <dbReference type="NCBI Taxonomy" id="1779"/>
    <lineage>
        <taxon>Bacteria</taxon>
        <taxon>Bacillati</taxon>
        <taxon>Actinomycetota</taxon>
        <taxon>Actinomycetes</taxon>
        <taxon>Mycobacteriales</taxon>
        <taxon>Mycobacteriaceae</taxon>
        <taxon>Mycolicibacterium</taxon>
    </lineage>
</organism>
<evidence type="ECO:0000313" key="4">
    <source>
        <dbReference type="Proteomes" id="UP001526201"/>
    </source>
</evidence>